<dbReference type="InterPro" id="IPR041627">
    <property type="entry name" value="AAA_lid_6"/>
</dbReference>
<evidence type="ECO:0000313" key="5">
    <source>
        <dbReference type="EMBL" id="BAJ63940.1"/>
    </source>
</evidence>
<reference evidence="5 6" key="1">
    <citation type="submission" date="2010-12" db="EMBL/GenBank/DDBJ databases">
        <title>Whole genome sequence of Anaerolinea thermophila UNI-1.</title>
        <authorList>
            <person name="Narita-Yamada S."/>
            <person name="Kishi E."/>
            <person name="Watanabe Y."/>
            <person name="Takasaki K."/>
            <person name="Ankai A."/>
            <person name="Oguchi A."/>
            <person name="Fukui S."/>
            <person name="Takahashi M."/>
            <person name="Yashiro I."/>
            <person name="Hosoyama A."/>
            <person name="Sekiguchi Y."/>
            <person name="Hanada S."/>
            <person name="Fujita N."/>
        </authorList>
    </citation>
    <scope>NUCLEOTIDE SEQUENCE [LARGE SCALE GENOMIC DNA]</scope>
    <source>
        <strain evidence="6">DSM 14523 / JCM 11388 / NBRC 100420 / UNI-1</strain>
    </source>
</reference>
<dbReference type="KEGG" id="atm:ANT_19140"/>
<dbReference type="InterPro" id="IPR003959">
    <property type="entry name" value="ATPase_AAA_core"/>
</dbReference>
<evidence type="ECO:0000259" key="4">
    <source>
        <dbReference type="SMART" id="SM00382"/>
    </source>
</evidence>
<dbReference type="Proteomes" id="UP000008922">
    <property type="component" value="Chromosome"/>
</dbReference>
<comment type="similarity">
    <text evidence="1">Belongs to the CbxX/CfxQ family.</text>
</comment>
<dbReference type="InterPro" id="IPR000641">
    <property type="entry name" value="CbxX/CfxQ"/>
</dbReference>
<dbReference type="AlphaFoldDB" id="E8N676"/>
<keyword evidence="2" id="KW-0547">Nucleotide-binding</keyword>
<proteinExistence type="inferred from homology"/>
<dbReference type="SUPFAM" id="SSF52540">
    <property type="entry name" value="P-loop containing nucleoside triphosphate hydrolases"/>
    <property type="match status" value="2"/>
</dbReference>
<dbReference type="EC" id="3.6.-.-" evidence="5"/>
<dbReference type="RefSeq" id="WP_013560316.1">
    <property type="nucleotide sequence ID" value="NC_014960.1"/>
</dbReference>
<dbReference type="eggNOG" id="COG0464">
    <property type="taxonomic scope" value="Bacteria"/>
</dbReference>
<keyword evidence="3" id="KW-0067">ATP-binding</keyword>
<dbReference type="InterPro" id="IPR003593">
    <property type="entry name" value="AAA+_ATPase"/>
</dbReference>
<dbReference type="SMART" id="SM00382">
    <property type="entry name" value="AAA"/>
    <property type="match status" value="2"/>
</dbReference>
<dbReference type="InterPro" id="IPR050773">
    <property type="entry name" value="CbxX/CfxQ_RuBisCO_ESX"/>
</dbReference>
<keyword evidence="5" id="KW-0378">Hydrolase</keyword>
<feature type="domain" description="AAA+ ATPase" evidence="4">
    <location>
        <begin position="335"/>
        <end position="475"/>
    </location>
</feature>
<evidence type="ECO:0000256" key="1">
    <source>
        <dbReference type="ARBA" id="ARBA00010378"/>
    </source>
</evidence>
<dbReference type="OrthoDB" id="9806903at2"/>
<protein>
    <submittedName>
        <fullName evidence="5">ATPase</fullName>
        <ecNumber evidence="5">3.6.-.-</ecNumber>
    </submittedName>
</protein>
<dbReference type="Pfam" id="PF17866">
    <property type="entry name" value="AAA_lid_6"/>
    <property type="match status" value="2"/>
</dbReference>
<dbReference type="FunFam" id="3.40.50.300:FF:000216">
    <property type="entry name" value="Type VII secretion ATPase EccA"/>
    <property type="match status" value="2"/>
</dbReference>
<evidence type="ECO:0000256" key="3">
    <source>
        <dbReference type="ARBA" id="ARBA00022840"/>
    </source>
</evidence>
<dbReference type="EMBL" id="AP012029">
    <property type="protein sequence ID" value="BAJ63940.1"/>
    <property type="molecule type" value="Genomic_DNA"/>
</dbReference>
<dbReference type="Pfam" id="PF00004">
    <property type="entry name" value="AAA"/>
    <property type="match status" value="2"/>
</dbReference>
<dbReference type="InParanoid" id="E8N676"/>
<gene>
    <name evidence="5" type="ordered locus">ANT_19140</name>
</gene>
<dbReference type="Gene3D" id="3.40.50.300">
    <property type="entry name" value="P-loop containing nucleotide triphosphate hydrolases"/>
    <property type="match status" value="2"/>
</dbReference>
<sequence>MMDRIRLKVLEKLEHKFLILYGFGISDSFLTEDLEEVPLEFALLKTLKGLGFRRVLFLNPQNPLQFLDEESKQLSKHIIWEKRSEVLQSKWISEIQTGPFGNLHFYQRVSGSSLENGEPMGDLHGLRLVDYILQEHSPFRTAVIIDQADVFLTHFEDQRSMASIIGRWLRLPSYNQSQIYFVFASPDLQDLANRIELLPLPELSLFFGNNPQKNLSTHPFLFIEGPELDECYRLLQFARTNLSVEIPEEEFETLAEWIMLENQPLKTWLFRFSQISNFSVTTGKQTGWFQAFHQDSRSIEEKLSELVGLVEIKTRIKELSGWVKEKKKNGRPIDHNFHMIFIGNPGTGKTTIARLMGEILKDIGVLRKGHLVEVKASDLIAEYVGGTAIKTNSVIDKAMGGVLFIDEAYSLSAKDRGGFGQEALETLLIRMENERNNFIVIMAGYPQQMNELLESNPGLSRRFPTENRFYFSDFSEEELWDILKNLFNSKGLQYSAEMETVLKEILHQMVIQKNEHFGNAGEIRNMVEAMERKCLARYHYSNLRGDYYLTYEDIPQEYLSFLNPVREGESIDIFRELDQLKGLVQVKNYIRQLFFRIEFEKLQASNKGIPKPQIKIPHLVFIGNPGTGKTSVARLIARYFHQIGFLRRGQLVEVTAADLIAGYVGQSTEKSMKVIKSSLGGVLFIDEAYSLIRGSNKEHYGQEVIDLLVKAMDKYEGQWCIILAGYPEEMFQFLHSNPGLKSRFEDPIFFEDLSPEQLAEVISELAERDGLTITDEVMTLILEELERRKKVHGKAFGNAREAKKIYELMKNRLVERVISSKQRYENWNVFLPEDVLFNVPDATSYDSEIFYNIPRKIKLI</sequence>
<dbReference type="GO" id="GO:0016887">
    <property type="term" value="F:ATP hydrolysis activity"/>
    <property type="evidence" value="ECO:0007669"/>
    <property type="project" value="InterPro"/>
</dbReference>
<evidence type="ECO:0000256" key="2">
    <source>
        <dbReference type="ARBA" id="ARBA00022741"/>
    </source>
</evidence>
<dbReference type="PANTHER" id="PTHR43392:SF2">
    <property type="entry name" value="AAA-TYPE ATPASE FAMILY PROTEIN _ ANKYRIN REPEAT FAMILY PROTEIN"/>
    <property type="match status" value="1"/>
</dbReference>
<dbReference type="PANTHER" id="PTHR43392">
    <property type="entry name" value="AAA-TYPE ATPASE FAMILY PROTEIN / ANKYRIN REPEAT FAMILY PROTEIN"/>
    <property type="match status" value="1"/>
</dbReference>
<dbReference type="HOGENOM" id="CLU_007436_0_0_0"/>
<dbReference type="STRING" id="926569.ANT_19140"/>
<dbReference type="CDD" id="cd00009">
    <property type="entry name" value="AAA"/>
    <property type="match status" value="2"/>
</dbReference>
<dbReference type="PRINTS" id="PR00819">
    <property type="entry name" value="CBXCFQXSUPER"/>
</dbReference>
<name>E8N676_ANATU</name>
<evidence type="ECO:0000313" key="6">
    <source>
        <dbReference type="Proteomes" id="UP000008922"/>
    </source>
</evidence>
<dbReference type="GO" id="GO:0005524">
    <property type="term" value="F:ATP binding"/>
    <property type="evidence" value="ECO:0007669"/>
    <property type="project" value="UniProtKB-KW"/>
</dbReference>
<keyword evidence="6" id="KW-1185">Reference proteome</keyword>
<accession>E8N676</accession>
<dbReference type="InterPro" id="IPR027417">
    <property type="entry name" value="P-loop_NTPase"/>
</dbReference>
<organism evidence="5 6">
    <name type="scientific">Anaerolinea thermophila (strain DSM 14523 / JCM 11388 / NBRC 100420 / UNI-1)</name>
    <dbReference type="NCBI Taxonomy" id="926569"/>
    <lineage>
        <taxon>Bacteria</taxon>
        <taxon>Bacillati</taxon>
        <taxon>Chloroflexota</taxon>
        <taxon>Anaerolineae</taxon>
        <taxon>Anaerolineales</taxon>
        <taxon>Anaerolineaceae</taxon>
        <taxon>Anaerolinea</taxon>
    </lineage>
</organism>
<feature type="domain" description="AAA+ ATPase" evidence="4">
    <location>
        <begin position="615"/>
        <end position="754"/>
    </location>
</feature>
<dbReference type="Gene3D" id="1.10.8.60">
    <property type="match status" value="2"/>
</dbReference>